<evidence type="ECO:0000256" key="2">
    <source>
        <dbReference type="SAM" id="SignalP"/>
    </source>
</evidence>
<reference evidence="4" key="1">
    <citation type="submission" date="2022-11" db="UniProtKB">
        <authorList>
            <consortium name="WormBaseParasite"/>
        </authorList>
    </citation>
    <scope>IDENTIFICATION</scope>
</reference>
<name>A0A914CE71_9BILA</name>
<dbReference type="GO" id="GO:0031012">
    <property type="term" value="C:extracellular matrix"/>
    <property type="evidence" value="ECO:0007669"/>
    <property type="project" value="TreeGrafter"/>
</dbReference>
<dbReference type="PANTHER" id="PTHR46145:SF4">
    <property type="entry name" value="HEPARANASE"/>
    <property type="match status" value="1"/>
</dbReference>
<dbReference type="Proteomes" id="UP000887540">
    <property type="component" value="Unplaced"/>
</dbReference>
<accession>A0A914CE71</accession>
<keyword evidence="2" id="KW-0732">Signal</keyword>
<feature type="signal peptide" evidence="2">
    <location>
        <begin position="1"/>
        <end position="19"/>
    </location>
</feature>
<dbReference type="SUPFAM" id="SSF51445">
    <property type="entry name" value="(Trans)glycosidases"/>
    <property type="match status" value="1"/>
</dbReference>
<evidence type="ECO:0000313" key="3">
    <source>
        <dbReference type="Proteomes" id="UP000887540"/>
    </source>
</evidence>
<proteinExistence type="inferred from homology"/>
<evidence type="ECO:0000313" key="4">
    <source>
        <dbReference type="WBParaSite" id="ACRNAN_Path_872.g3351.t1"/>
    </source>
</evidence>
<dbReference type="Pfam" id="PF03662">
    <property type="entry name" value="Glyco_hydro_79n"/>
    <property type="match status" value="1"/>
</dbReference>
<organism evidence="3 4">
    <name type="scientific">Acrobeloides nanus</name>
    <dbReference type="NCBI Taxonomy" id="290746"/>
    <lineage>
        <taxon>Eukaryota</taxon>
        <taxon>Metazoa</taxon>
        <taxon>Ecdysozoa</taxon>
        <taxon>Nematoda</taxon>
        <taxon>Chromadorea</taxon>
        <taxon>Rhabditida</taxon>
        <taxon>Tylenchina</taxon>
        <taxon>Cephalobomorpha</taxon>
        <taxon>Cephaloboidea</taxon>
        <taxon>Cephalobidae</taxon>
        <taxon>Acrobeloides</taxon>
    </lineage>
</organism>
<dbReference type="Gene3D" id="3.20.20.80">
    <property type="entry name" value="Glycosidases"/>
    <property type="match status" value="1"/>
</dbReference>
<protein>
    <submittedName>
        <fullName evidence="4">Uncharacterized protein</fullName>
    </submittedName>
</protein>
<dbReference type="InterPro" id="IPR017853">
    <property type="entry name" value="GH"/>
</dbReference>
<dbReference type="InterPro" id="IPR005199">
    <property type="entry name" value="Glyco_hydro_79"/>
</dbReference>
<dbReference type="GO" id="GO:0005615">
    <property type="term" value="C:extracellular space"/>
    <property type="evidence" value="ECO:0007669"/>
    <property type="project" value="TreeGrafter"/>
</dbReference>
<dbReference type="AlphaFoldDB" id="A0A914CE71"/>
<feature type="chain" id="PRO_5037815746" evidence="2">
    <location>
        <begin position="20"/>
        <end position="375"/>
    </location>
</feature>
<sequence length="375" mass="42184">MKLFLLVSLVFEAILIIESTVNVSVNTAVPIHTVSDQFLGITLDSSIVTWWQYVYFNDMVTLSRALGPGILRFGGTDADKLYFVHNSTGYNSTTSQLDTIFGFAKQVGWHLIYDLNQLLRNGTDWNSTNAQSLINYAASKGYQLDFELGNEPNLYKQNFNTTLTYQQIVNSYRDLRTLLKNSRYNKSIVIGPSLSQPFISEYQSFLNAGGASVVDVLTFHQYSIDGYGSVVSNYTDPKILNNFKNQVVQMRSLNYSGLLWLSETATDWCACAPLVSTYADGFHWLDKIGVSATYGVNKVLRQSLVGGSFALIWAGHLFTPDYWLIFLHKKLVSTQVYNVTIQPNDGNLRLYSGSSKKLIQKLSTLSQIDLLNERH</sequence>
<comment type="similarity">
    <text evidence="1">Belongs to the glycosyl hydrolase 79 family.</text>
</comment>
<keyword evidence="3" id="KW-1185">Reference proteome</keyword>
<dbReference type="WBParaSite" id="ACRNAN_Path_872.g3351.t1">
    <property type="protein sequence ID" value="ACRNAN_Path_872.g3351.t1"/>
    <property type="gene ID" value="ACRNAN_Path_872.g3351"/>
</dbReference>
<dbReference type="PANTHER" id="PTHR46145">
    <property type="entry name" value="HEPARANASE"/>
    <property type="match status" value="1"/>
</dbReference>
<evidence type="ECO:0000256" key="1">
    <source>
        <dbReference type="ARBA" id="ARBA00009800"/>
    </source>
</evidence>
<dbReference type="GO" id="GO:0016798">
    <property type="term" value="F:hydrolase activity, acting on glycosyl bonds"/>
    <property type="evidence" value="ECO:0007669"/>
    <property type="project" value="InterPro"/>
</dbReference>
<dbReference type="GO" id="GO:0016020">
    <property type="term" value="C:membrane"/>
    <property type="evidence" value="ECO:0007669"/>
    <property type="project" value="InterPro"/>
</dbReference>